<dbReference type="EMBL" id="PYGD01000001">
    <property type="protein sequence ID" value="PSK95309.1"/>
    <property type="molecule type" value="Genomic_DNA"/>
</dbReference>
<evidence type="ECO:0000256" key="1">
    <source>
        <dbReference type="SAM" id="Phobius"/>
    </source>
</evidence>
<dbReference type="AlphaFoldDB" id="A0A2P8DDN3"/>
<dbReference type="PANTHER" id="PTHR40106:SF1">
    <property type="entry name" value="INNER MEMBRANE PROTEIN RCLC"/>
    <property type="match status" value="1"/>
</dbReference>
<keyword evidence="1" id="KW-0472">Membrane</keyword>
<protein>
    <submittedName>
        <fullName evidence="2">Putative membrane protein YkgB</fullName>
    </submittedName>
</protein>
<organism evidence="2 3">
    <name type="scientific">Taibaiella chishuiensis</name>
    <dbReference type="NCBI Taxonomy" id="1434707"/>
    <lineage>
        <taxon>Bacteria</taxon>
        <taxon>Pseudomonadati</taxon>
        <taxon>Bacteroidota</taxon>
        <taxon>Chitinophagia</taxon>
        <taxon>Chitinophagales</taxon>
        <taxon>Chitinophagaceae</taxon>
        <taxon>Taibaiella</taxon>
    </lineage>
</organism>
<gene>
    <name evidence="2" type="ORF">B0I18_1011477</name>
</gene>
<keyword evidence="3" id="KW-1185">Reference proteome</keyword>
<dbReference type="Proteomes" id="UP000240572">
    <property type="component" value="Unassembled WGS sequence"/>
</dbReference>
<dbReference type="Pfam" id="PF04224">
    <property type="entry name" value="DUF417"/>
    <property type="match status" value="1"/>
</dbReference>
<feature type="transmembrane region" description="Helical" evidence="1">
    <location>
        <begin position="88"/>
        <end position="106"/>
    </location>
</feature>
<dbReference type="OrthoDB" id="1118972at2"/>
<keyword evidence="1" id="KW-1133">Transmembrane helix</keyword>
<evidence type="ECO:0000313" key="2">
    <source>
        <dbReference type="EMBL" id="PSK95309.1"/>
    </source>
</evidence>
<comment type="caution">
    <text evidence="2">The sequence shown here is derived from an EMBL/GenBank/DDBJ whole genome shotgun (WGS) entry which is preliminary data.</text>
</comment>
<reference evidence="2 3" key="1">
    <citation type="submission" date="2018-03" db="EMBL/GenBank/DDBJ databases">
        <title>Genomic Encyclopedia of Type Strains, Phase III (KMG-III): the genomes of soil and plant-associated and newly described type strains.</title>
        <authorList>
            <person name="Whitman W."/>
        </authorList>
    </citation>
    <scope>NUCLEOTIDE SEQUENCE [LARGE SCALE GENOMIC DNA]</scope>
    <source>
        <strain evidence="2 3">CGMCC 1.12700</strain>
    </source>
</reference>
<sequence>MKHKIIRALAGMEGAGKKLLRVAVAIIFLWIGGLKFFNYEADGIVPFVANSPFMSFFYNHPAGYKTHMNKEGELIAGNHSWHEQNNTYGFSKGLGIFLVILGLAPLMYTVTPVWSMIGTAFIFLMTLGTLSFLVTTPESWVPALGDKDTGFPFLSGRGRLVLKDAALLGAALVLLSDTAKYYLQRLKPQAV</sequence>
<dbReference type="PANTHER" id="PTHR40106">
    <property type="entry name" value="INNER MEMBRANE PROTEIN RCLC"/>
    <property type="match status" value="1"/>
</dbReference>
<dbReference type="GO" id="GO:0005886">
    <property type="term" value="C:plasma membrane"/>
    <property type="evidence" value="ECO:0007669"/>
    <property type="project" value="TreeGrafter"/>
</dbReference>
<feature type="transmembrane region" description="Helical" evidence="1">
    <location>
        <begin position="20"/>
        <end position="37"/>
    </location>
</feature>
<feature type="transmembrane region" description="Helical" evidence="1">
    <location>
        <begin position="113"/>
        <end position="134"/>
    </location>
</feature>
<dbReference type="RefSeq" id="WP_106521969.1">
    <property type="nucleotide sequence ID" value="NZ_PYGD01000001.1"/>
</dbReference>
<accession>A0A2P8DDN3</accession>
<dbReference type="InterPro" id="IPR007339">
    <property type="entry name" value="RclC-like"/>
</dbReference>
<keyword evidence="1" id="KW-0812">Transmembrane</keyword>
<name>A0A2P8DDN3_9BACT</name>
<evidence type="ECO:0000313" key="3">
    <source>
        <dbReference type="Proteomes" id="UP000240572"/>
    </source>
</evidence>
<proteinExistence type="predicted"/>
<dbReference type="GO" id="GO:1901530">
    <property type="term" value="P:response to hypochlorite"/>
    <property type="evidence" value="ECO:0007669"/>
    <property type="project" value="TreeGrafter"/>
</dbReference>